<dbReference type="AlphaFoldDB" id="A0A9D4F6C9"/>
<comment type="caution">
    <text evidence="1">The sequence shown here is derived from an EMBL/GenBank/DDBJ whole genome shotgun (WGS) entry which is preliminary data.</text>
</comment>
<dbReference type="EMBL" id="JAIWYP010000008">
    <property type="protein sequence ID" value="KAH3790665.1"/>
    <property type="molecule type" value="Genomic_DNA"/>
</dbReference>
<dbReference type="Proteomes" id="UP000828390">
    <property type="component" value="Unassembled WGS sequence"/>
</dbReference>
<organism evidence="1 2">
    <name type="scientific">Dreissena polymorpha</name>
    <name type="common">Zebra mussel</name>
    <name type="synonym">Mytilus polymorpha</name>
    <dbReference type="NCBI Taxonomy" id="45954"/>
    <lineage>
        <taxon>Eukaryota</taxon>
        <taxon>Metazoa</taxon>
        <taxon>Spiralia</taxon>
        <taxon>Lophotrochozoa</taxon>
        <taxon>Mollusca</taxon>
        <taxon>Bivalvia</taxon>
        <taxon>Autobranchia</taxon>
        <taxon>Heteroconchia</taxon>
        <taxon>Euheterodonta</taxon>
        <taxon>Imparidentia</taxon>
        <taxon>Neoheterodontei</taxon>
        <taxon>Myida</taxon>
        <taxon>Dreissenoidea</taxon>
        <taxon>Dreissenidae</taxon>
        <taxon>Dreissena</taxon>
    </lineage>
</organism>
<evidence type="ECO:0000313" key="2">
    <source>
        <dbReference type="Proteomes" id="UP000828390"/>
    </source>
</evidence>
<keyword evidence="2" id="KW-1185">Reference proteome</keyword>
<evidence type="ECO:0000313" key="1">
    <source>
        <dbReference type="EMBL" id="KAH3790665.1"/>
    </source>
</evidence>
<reference evidence="1" key="1">
    <citation type="journal article" date="2019" name="bioRxiv">
        <title>The Genome of the Zebra Mussel, Dreissena polymorpha: A Resource for Invasive Species Research.</title>
        <authorList>
            <person name="McCartney M.A."/>
            <person name="Auch B."/>
            <person name="Kono T."/>
            <person name="Mallez S."/>
            <person name="Zhang Y."/>
            <person name="Obille A."/>
            <person name="Becker A."/>
            <person name="Abrahante J.E."/>
            <person name="Garbe J."/>
            <person name="Badalamenti J.P."/>
            <person name="Herman A."/>
            <person name="Mangelson H."/>
            <person name="Liachko I."/>
            <person name="Sullivan S."/>
            <person name="Sone E.D."/>
            <person name="Koren S."/>
            <person name="Silverstein K.A.T."/>
            <person name="Beckman K.B."/>
            <person name="Gohl D.M."/>
        </authorList>
    </citation>
    <scope>NUCLEOTIDE SEQUENCE</scope>
    <source>
        <strain evidence="1">Duluth1</strain>
        <tissue evidence="1">Whole animal</tissue>
    </source>
</reference>
<name>A0A9D4F6C9_DREPO</name>
<protein>
    <submittedName>
        <fullName evidence="1">Uncharacterized protein</fullName>
    </submittedName>
</protein>
<accession>A0A9D4F6C9</accession>
<sequence length="131" mass="14963">MDRDRFLETCRDVFNSITRTLETNRSLEVINSSLTRLDALARNVNRMTTSYPEFTPLLDSFRAAMDVIEEMKRNAEEQSVARPDVQSGGVGRPKYLVSRDQLETLLEMNFSNKDIASMIGISVSSVKRRLQ</sequence>
<reference evidence="1" key="2">
    <citation type="submission" date="2020-11" db="EMBL/GenBank/DDBJ databases">
        <authorList>
            <person name="McCartney M.A."/>
            <person name="Auch B."/>
            <person name="Kono T."/>
            <person name="Mallez S."/>
            <person name="Becker A."/>
            <person name="Gohl D.M."/>
            <person name="Silverstein K.A.T."/>
            <person name="Koren S."/>
            <person name="Bechman K.B."/>
            <person name="Herman A."/>
            <person name="Abrahante J.E."/>
            <person name="Garbe J."/>
        </authorList>
    </citation>
    <scope>NUCLEOTIDE SEQUENCE</scope>
    <source>
        <strain evidence="1">Duluth1</strain>
        <tissue evidence="1">Whole animal</tissue>
    </source>
</reference>
<proteinExistence type="predicted"/>
<gene>
    <name evidence="1" type="ORF">DPMN_168870</name>
</gene>